<gene>
    <name evidence="1" type="ORF">PFLU3_15360</name>
</gene>
<proteinExistence type="predicted"/>
<evidence type="ECO:0000313" key="1">
    <source>
        <dbReference type="EMBL" id="KIR23123.1"/>
    </source>
</evidence>
<dbReference type="RefSeq" id="WP_043047634.1">
    <property type="nucleotide sequence ID" value="NZ_JXCQ01000009.1"/>
</dbReference>
<protein>
    <recommendedName>
        <fullName evidence="3">Aminoglycoside phosphotransferase domain-containing protein</fullName>
    </recommendedName>
</protein>
<comment type="caution">
    <text evidence="1">The sequence shown here is derived from an EMBL/GenBank/DDBJ whole genome shotgun (WGS) entry which is preliminary data.</text>
</comment>
<sequence length="261" mass="29163">MSGQRAFEHVHLELLGAAQVQQQRQVLAELLAERYQVLRVLGQSVKSLVCSGVCMVSGEQVVIKRYFDETAFTAEASGYLLFRSGPIAGMRYQDVPHQVLVLEFLQGRLPGPADLPEVIAAYAAMHATALANIQRVMGHRSTPEFLDPCLSSRCRLPPFDLQCISVGDCKSEHLLVTVDGVRILDLETHSLQRSVWFDILSLSRFLGVGPASSWSLEEWVARYCACRKIPAHYYDLQKIQDCLLRVQALEPGRVYCEEALS</sequence>
<evidence type="ECO:0008006" key="3">
    <source>
        <dbReference type="Google" id="ProtNLM"/>
    </source>
</evidence>
<organism evidence="1 2">
    <name type="scientific">Pseudomonas fluorescens</name>
    <dbReference type="NCBI Taxonomy" id="294"/>
    <lineage>
        <taxon>Bacteria</taxon>
        <taxon>Pseudomonadati</taxon>
        <taxon>Pseudomonadota</taxon>
        <taxon>Gammaproteobacteria</taxon>
        <taxon>Pseudomonadales</taxon>
        <taxon>Pseudomonadaceae</taxon>
        <taxon>Pseudomonas</taxon>
    </lineage>
</organism>
<dbReference type="PATRIC" id="fig|294.125.peg.1581"/>
<dbReference type="AlphaFoldDB" id="A0A0D0SME4"/>
<dbReference type="Proteomes" id="UP000032210">
    <property type="component" value="Unassembled WGS sequence"/>
</dbReference>
<reference evidence="1 2" key="1">
    <citation type="submission" date="2015-01" db="EMBL/GenBank/DDBJ databases">
        <title>Genome sequence of the beneficial rhizobacterium Pseudomonas fluorescens 2-79.</title>
        <authorList>
            <person name="Thuermer A."/>
            <person name="Daniel R."/>
        </authorList>
    </citation>
    <scope>NUCLEOTIDE SEQUENCE [LARGE SCALE GENOMIC DNA]</scope>
    <source>
        <strain evidence="1 2">2-79</strain>
    </source>
</reference>
<accession>A0A0D0SME4</accession>
<dbReference type="InterPro" id="IPR011009">
    <property type="entry name" value="Kinase-like_dom_sf"/>
</dbReference>
<evidence type="ECO:0000313" key="2">
    <source>
        <dbReference type="Proteomes" id="UP000032210"/>
    </source>
</evidence>
<dbReference type="SUPFAM" id="SSF56112">
    <property type="entry name" value="Protein kinase-like (PK-like)"/>
    <property type="match status" value="1"/>
</dbReference>
<dbReference type="EMBL" id="JXCQ01000009">
    <property type="protein sequence ID" value="KIR23123.1"/>
    <property type="molecule type" value="Genomic_DNA"/>
</dbReference>
<name>A0A0D0SME4_PSEFL</name>